<evidence type="ECO:0000256" key="1">
    <source>
        <dbReference type="SAM" id="MobiDB-lite"/>
    </source>
</evidence>
<dbReference type="Proteomes" id="UP000181942">
    <property type="component" value="Unassembled WGS sequence"/>
</dbReference>
<feature type="transmembrane region" description="Helical" evidence="2">
    <location>
        <begin position="29"/>
        <end position="54"/>
    </location>
</feature>
<keyword evidence="2" id="KW-1133">Transmembrane helix</keyword>
<dbReference type="AlphaFoldDB" id="A0A1I2NCI8"/>
<keyword evidence="2" id="KW-0812">Transmembrane</keyword>
<gene>
    <name evidence="3" type="ORF">SAMN02787118_114220</name>
</gene>
<accession>A0A1I2NCI8</accession>
<proteinExistence type="predicted"/>
<evidence type="ECO:0000256" key="2">
    <source>
        <dbReference type="SAM" id="Phobius"/>
    </source>
</evidence>
<sequence>MDWRRGTRRVGGIGPDSTSCRRAPRRRCLWRALAAQFTDLFAVVLLVASSITFLAYGLRRPPAGDLVTFAVAATVLGRLRGFLNKELGT</sequence>
<name>A0A1I2NCI8_9ACTN</name>
<evidence type="ECO:0000313" key="3">
    <source>
        <dbReference type="EMBL" id="SFF99186.1"/>
    </source>
</evidence>
<protein>
    <submittedName>
        <fullName evidence="3">Uncharacterized protein</fullName>
    </submittedName>
</protein>
<reference evidence="3 4" key="1">
    <citation type="submission" date="2016-10" db="EMBL/GenBank/DDBJ databases">
        <authorList>
            <person name="de Groot N.N."/>
        </authorList>
    </citation>
    <scope>NUCLEOTIDE SEQUENCE [LARGE SCALE GENOMIC DNA]</scope>
    <source>
        <strain evidence="3 4">OK461</strain>
    </source>
</reference>
<dbReference type="EMBL" id="FONR01000014">
    <property type="protein sequence ID" value="SFF99186.1"/>
    <property type="molecule type" value="Genomic_DNA"/>
</dbReference>
<feature type="transmembrane region" description="Helical" evidence="2">
    <location>
        <begin position="66"/>
        <end position="83"/>
    </location>
</feature>
<feature type="region of interest" description="Disordered" evidence="1">
    <location>
        <begin position="1"/>
        <end position="20"/>
    </location>
</feature>
<evidence type="ECO:0000313" key="4">
    <source>
        <dbReference type="Proteomes" id="UP000181942"/>
    </source>
</evidence>
<keyword evidence="2" id="KW-0472">Membrane</keyword>
<organism evidence="3 4">
    <name type="scientific">Streptomyces mirabilis</name>
    <dbReference type="NCBI Taxonomy" id="68239"/>
    <lineage>
        <taxon>Bacteria</taxon>
        <taxon>Bacillati</taxon>
        <taxon>Actinomycetota</taxon>
        <taxon>Actinomycetes</taxon>
        <taxon>Kitasatosporales</taxon>
        <taxon>Streptomycetaceae</taxon>
        <taxon>Streptomyces</taxon>
    </lineage>
</organism>